<organism evidence="1 2">
    <name type="scientific">Mycolicibacter terrae</name>
    <dbReference type="NCBI Taxonomy" id="1788"/>
    <lineage>
        <taxon>Bacteria</taxon>
        <taxon>Bacillati</taxon>
        <taxon>Actinomycetota</taxon>
        <taxon>Actinomycetes</taxon>
        <taxon>Mycobacteriales</taxon>
        <taxon>Mycobacteriaceae</taxon>
        <taxon>Mycolicibacter</taxon>
    </lineage>
</organism>
<dbReference type="AlphaFoldDB" id="A0AAD1MIE0"/>
<evidence type="ECO:0008006" key="3">
    <source>
        <dbReference type="Google" id="ProtNLM"/>
    </source>
</evidence>
<dbReference type="Proteomes" id="UP000467636">
    <property type="component" value="Chromosome"/>
</dbReference>
<gene>
    <name evidence="1" type="ORF">MTER_23600</name>
</gene>
<sequence length="130" mass="14446">MVATKDFDELRDGLVEIAGERYWHTTEALRAGRVDEIRDMLEYLAEGTEPSQVRVTRSGRLLAAHERCWATRQTLTDPAHVQAAAALRHQFQAGPPPEAGDHPVRDLADYDRAFGVDFVTRTATSDGEVA</sequence>
<reference evidence="1 2" key="1">
    <citation type="journal article" date="2019" name="Emerg. Microbes Infect.">
        <title>Comprehensive subspecies identification of 175 nontuberculous mycobacteria species based on 7547 genomic profiles.</title>
        <authorList>
            <person name="Matsumoto Y."/>
            <person name="Kinjo T."/>
            <person name="Motooka D."/>
            <person name="Nabeya D."/>
            <person name="Jung N."/>
            <person name="Uechi K."/>
            <person name="Horii T."/>
            <person name="Iida T."/>
            <person name="Fujita J."/>
            <person name="Nakamura S."/>
        </authorList>
    </citation>
    <scope>NUCLEOTIDE SEQUENCE [LARGE SCALE GENOMIC DNA]</scope>
    <source>
        <strain evidence="1 2">JCM 12143</strain>
    </source>
</reference>
<name>A0AAD1MIE0_9MYCO</name>
<accession>A0AAD1MIE0</accession>
<keyword evidence="2" id="KW-1185">Reference proteome</keyword>
<protein>
    <recommendedName>
        <fullName evidence="3">Transposase</fullName>
    </recommendedName>
</protein>
<evidence type="ECO:0000313" key="2">
    <source>
        <dbReference type="Proteomes" id="UP000467636"/>
    </source>
</evidence>
<dbReference type="EMBL" id="AP022564">
    <property type="protein sequence ID" value="BBX22949.1"/>
    <property type="molecule type" value="Genomic_DNA"/>
</dbReference>
<proteinExistence type="predicted"/>
<evidence type="ECO:0000313" key="1">
    <source>
        <dbReference type="EMBL" id="BBX22949.1"/>
    </source>
</evidence>